<comment type="catalytic activity">
    <reaction evidence="7 8">
        <text>L-histidinol phosphate + H2O = L-histidinol + phosphate</text>
        <dbReference type="Rhea" id="RHEA:14465"/>
        <dbReference type="ChEBI" id="CHEBI:15377"/>
        <dbReference type="ChEBI" id="CHEBI:43474"/>
        <dbReference type="ChEBI" id="CHEBI:57699"/>
        <dbReference type="ChEBI" id="CHEBI:57980"/>
        <dbReference type="EC" id="3.1.3.15"/>
    </reaction>
</comment>
<keyword evidence="6 8" id="KW-0368">Histidine biosynthesis</keyword>
<evidence type="ECO:0000313" key="11">
    <source>
        <dbReference type="Proteomes" id="UP000184394"/>
    </source>
</evidence>
<dbReference type="PANTHER" id="PTHR21039">
    <property type="entry name" value="HISTIDINOL PHOSPHATASE-RELATED"/>
    <property type="match status" value="1"/>
</dbReference>
<dbReference type="InterPro" id="IPR010140">
    <property type="entry name" value="Histidinol_P_phosphatase_HisJ"/>
</dbReference>
<sequence>MFANYHTHTSRCHHALGEDREYVEHAIAHGMKELGFSDHCPWVFDDGYISRIRMTPEETEGYFRSLTDLKREYASDIKIYIGFEAEYIPQLIEKQDRFLEDYPVDYMIMGQHFNDPETWGAYMGVPTADERLLVQYVDRIIEGMESGRYLYLAHPDLLCFTGSDKLYEKEFTRLCTYLKGKDIPLEINLLGLRDNRHYPCDKFFRIAQKVGNKAIIGCDAHFPQALSDEAPIEKCRCFAEKYGLELVERLDISR</sequence>
<name>A0A1M7L9N0_RUMFL</name>
<dbReference type="GO" id="GO:0004401">
    <property type="term" value="F:histidinol-phosphatase activity"/>
    <property type="evidence" value="ECO:0007669"/>
    <property type="project" value="UniProtKB-UniRule"/>
</dbReference>
<evidence type="ECO:0000256" key="3">
    <source>
        <dbReference type="ARBA" id="ARBA00013085"/>
    </source>
</evidence>
<evidence type="ECO:0000313" key="10">
    <source>
        <dbReference type="EMBL" id="SHM74272.1"/>
    </source>
</evidence>
<dbReference type="GO" id="GO:0005737">
    <property type="term" value="C:cytoplasm"/>
    <property type="evidence" value="ECO:0007669"/>
    <property type="project" value="TreeGrafter"/>
</dbReference>
<dbReference type="RefSeq" id="WP_072951746.1">
    <property type="nucleotide sequence ID" value="NZ_FRCT01000012.1"/>
</dbReference>
<dbReference type="EMBL" id="FRCT01000012">
    <property type="protein sequence ID" value="SHM74272.1"/>
    <property type="molecule type" value="Genomic_DNA"/>
</dbReference>
<evidence type="ECO:0000256" key="2">
    <source>
        <dbReference type="ARBA" id="ARBA00009152"/>
    </source>
</evidence>
<dbReference type="Gene3D" id="3.20.20.140">
    <property type="entry name" value="Metal-dependent hydrolases"/>
    <property type="match status" value="1"/>
</dbReference>
<dbReference type="SUPFAM" id="SSF89550">
    <property type="entry name" value="PHP domain-like"/>
    <property type="match status" value="1"/>
</dbReference>
<dbReference type="Proteomes" id="UP000184394">
    <property type="component" value="Unassembled WGS sequence"/>
</dbReference>
<dbReference type="NCBIfam" id="TIGR01856">
    <property type="entry name" value="hisJ_fam"/>
    <property type="match status" value="1"/>
</dbReference>
<feature type="domain" description="PHP" evidence="9">
    <location>
        <begin position="5"/>
        <end position="188"/>
    </location>
</feature>
<dbReference type="PANTHER" id="PTHR21039:SF0">
    <property type="entry name" value="HISTIDINOL-PHOSPHATASE"/>
    <property type="match status" value="1"/>
</dbReference>
<dbReference type="InterPro" id="IPR016195">
    <property type="entry name" value="Pol/histidinol_Pase-like"/>
</dbReference>
<keyword evidence="5 8" id="KW-0378">Hydrolase</keyword>
<protein>
    <recommendedName>
        <fullName evidence="3 8">Histidinol-phosphatase</fullName>
        <shortName evidence="8">HolPase</shortName>
        <ecNumber evidence="3 8">3.1.3.15</ecNumber>
    </recommendedName>
</protein>
<dbReference type="Pfam" id="PF02811">
    <property type="entry name" value="PHP"/>
    <property type="match status" value="1"/>
</dbReference>
<dbReference type="EC" id="3.1.3.15" evidence="3 8"/>
<evidence type="ECO:0000256" key="8">
    <source>
        <dbReference type="RuleBase" id="RU366003"/>
    </source>
</evidence>
<comment type="pathway">
    <text evidence="1 8">Amino-acid biosynthesis; L-histidine biosynthesis; L-histidine from 5-phospho-alpha-D-ribose 1-diphosphate: step 8/9.</text>
</comment>
<keyword evidence="4 8" id="KW-0028">Amino-acid biosynthesis</keyword>
<dbReference type="OrthoDB" id="9775255at2"/>
<proteinExistence type="inferred from homology"/>
<reference evidence="10 11" key="1">
    <citation type="submission" date="2016-11" db="EMBL/GenBank/DDBJ databases">
        <authorList>
            <person name="Jaros S."/>
            <person name="Januszkiewicz K."/>
            <person name="Wedrychowicz H."/>
        </authorList>
    </citation>
    <scope>NUCLEOTIDE SEQUENCE [LARGE SCALE GENOMIC DNA]</scope>
    <source>
        <strain evidence="10 11">Y1</strain>
    </source>
</reference>
<evidence type="ECO:0000256" key="4">
    <source>
        <dbReference type="ARBA" id="ARBA00022605"/>
    </source>
</evidence>
<dbReference type="InterPro" id="IPR004013">
    <property type="entry name" value="PHP_dom"/>
</dbReference>
<evidence type="ECO:0000259" key="9">
    <source>
        <dbReference type="Pfam" id="PF02811"/>
    </source>
</evidence>
<accession>A0A1M7L9N0</accession>
<evidence type="ECO:0000256" key="5">
    <source>
        <dbReference type="ARBA" id="ARBA00022801"/>
    </source>
</evidence>
<evidence type="ECO:0000256" key="6">
    <source>
        <dbReference type="ARBA" id="ARBA00023102"/>
    </source>
</evidence>
<evidence type="ECO:0000256" key="7">
    <source>
        <dbReference type="ARBA" id="ARBA00049158"/>
    </source>
</evidence>
<dbReference type="CDD" id="cd12110">
    <property type="entry name" value="PHP_HisPPase_Hisj_like"/>
    <property type="match status" value="1"/>
</dbReference>
<comment type="similarity">
    <text evidence="2 8">Belongs to the PHP hydrolase family. HisK subfamily.</text>
</comment>
<dbReference type="AlphaFoldDB" id="A0A1M7L9N0"/>
<dbReference type="GO" id="GO:0000105">
    <property type="term" value="P:L-histidine biosynthetic process"/>
    <property type="evidence" value="ECO:0007669"/>
    <property type="project" value="UniProtKB-UniRule"/>
</dbReference>
<dbReference type="UniPathway" id="UPA00031">
    <property type="reaction ID" value="UER00013"/>
</dbReference>
<evidence type="ECO:0000256" key="1">
    <source>
        <dbReference type="ARBA" id="ARBA00004970"/>
    </source>
</evidence>
<organism evidence="10 11">
    <name type="scientific">Ruminococcus flavefaciens</name>
    <dbReference type="NCBI Taxonomy" id="1265"/>
    <lineage>
        <taxon>Bacteria</taxon>
        <taxon>Bacillati</taxon>
        <taxon>Bacillota</taxon>
        <taxon>Clostridia</taxon>
        <taxon>Eubacteriales</taxon>
        <taxon>Oscillospiraceae</taxon>
        <taxon>Ruminococcus</taxon>
    </lineage>
</organism>
<gene>
    <name evidence="10" type="ORF">SAMN04487860_11238</name>
</gene>